<dbReference type="Pfam" id="PF03982">
    <property type="entry name" value="DAGAT"/>
    <property type="match status" value="1"/>
</dbReference>
<evidence type="ECO:0000256" key="3">
    <source>
        <dbReference type="ARBA" id="ARBA00022516"/>
    </source>
</evidence>
<feature type="coiled-coil region" evidence="12">
    <location>
        <begin position="297"/>
        <end position="324"/>
    </location>
</feature>
<comment type="subcellular location">
    <subcellularLocation>
        <location evidence="1 11">Endoplasmic reticulum membrane</location>
        <topology evidence="1 11">Multi-pass membrane protein</topology>
    </subcellularLocation>
</comment>
<keyword evidence="9 11" id="KW-0472">Membrane</keyword>
<keyword evidence="5 11" id="KW-0812">Transmembrane</keyword>
<dbReference type="PANTHER" id="PTHR12317">
    <property type="entry name" value="DIACYLGLYCEROL O-ACYLTRANSFERASE"/>
    <property type="match status" value="1"/>
</dbReference>
<keyword evidence="14" id="KW-1185">Reference proteome</keyword>
<evidence type="ECO:0000256" key="6">
    <source>
        <dbReference type="ARBA" id="ARBA00022824"/>
    </source>
</evidence>
<dbReference type="InterPro" id="IPR007130">
    <property type="entry name" value="DAGAT"/>
</dbReference>
<protein>
    <recommendedName>
        <fullName evidence="11">Acyltransferase</fullName>
        <ecNumber evidence="11">2.3.1.-</ecNumber>
    </recommendedName>
</protein>
<dbReference type="SUPFAM" id="SSF69593">
    <property type="entry name" value="Glycerol-3-phosphate (1)-acyltransferase"/>
    <property type="match status" value="1"/>
</dbReference>
<comment type="caution">
    <text evidence="13">The sequence shown here is derived from an EMBL/GenBank/DDBJ whole genome shotgun (WGS) entry which is preliminary data.</text>
</comment>
<evidence type="ECO:0000256" key="7">
    <source>
        <dbReference type="ARBA" id="ARBA00022989"/>
    </source>
</evidence>
<accession>A0A9W6F7T5</accession>
<evidence type="ECO:0000256" key="1">
    <source>
        <dbReference type="ARBA" id="ARBA00004477"/>
    </source>
</evidence>
<gene>
    <name evidence="13" type="primary">PLEST011367</name>
    <name evidence="13" type="ORF">PLESTB_001410500</name>
</gene>
<name>A0A9W6F7T5_9CHLO</name>
<dbReference type="CDD" id="cd07987">
    <property type="entry name" value="LPLAT_MGAT-like"/>
    <property type="match status" value="1"/>
</dbReference>
<reference evidence="13 14" key="1">
    <citation type="journal article" date="2023" name="Commun. Biol.">
        <title>Reorganization of the ancestral sex-determining regions during the evolution of trioecy in Pleodorina starrii.</title>
        <authorList>
            <person name="Takahashi K."/>
            <person name="Suzuki S."/>
            <person name="Kawai-Toyooka H."/>
            <person name="Yamamoto K."/>
            <person name="Hamaji T."/>
            <person name="Ootsuki R."/>
            <person name="Yamaguchi H."/>
            <person name="Kawachi M."/>
            <person name="Higashiyama T."/>
            <person name="Nozaki H."/>
        </authorList>
    </citation>
    <scope>NUCLEOTIDE SEQUENCE [LARGE SCALE GENOMIC DNA]</scope>
    <source>
        <strain evidence="13 14">NIES-4479</strain>
    </source>
</reference>
<feature type="transmembrane region" description="Helical" evidence="11">
    <location>
        <begin position="50"/>
        <end position="74"/>
    </location>
</feature>
<feature type="transmembrane region" description="Helical" evidence="11">
    <location>
        <begin position="20"/>
        <end position="44"/>
    </location>
</feature>
<keyword evidence="4 11" id="KW-0808">Transferase</keyword>
<evidence type="ECO:0000256" key="5">
    <source>
        <dbReference type="ARBA" id="ARBA00022692"/>
    </source>
</evidence>
<evidence type="ECO:0000313" key="13">
    <source>
        <dbReference type="EMBL" id="GLC58876.1"/>
    </source>
</evidence>
<sequence length="327" mass="35866">MPVRRILHKLCDATLEFTGVGIYVSAIYITALLPPAVLAAFFLLGPASPTAWAALAALAALTLTPLPLTTGALSERFARFSVGRAAAYFHARLICEDAEAFRSDRGYVFGFCPHSALPVALPIAFATNSPLLPKSLRGRTHGLASSVCFAVPIVRQLYWWLGVRPATRACMRGLLAERRVAVLTPGGVQEVLRMEHGSEVAYLTCRTGFVRMAIQCGAPIVPVWAFGQTRAYSWVRPGPPLVPAWLVSRISRTFGAVPILMYGAYGTPMPHRERITIVVGRPIAVQQMDEPSKEVVSELLQNFMDELQALYDKYKEQYGKGEELHIL</sequence>
<keyword evidence="3" id="KW-0444">Lipid biosynthesis</keyword>
<evidence type="ECO:0000256" key="4">
    <source>
        <dbReference type="ARBA" id="ARBA00022679"/>
    </source>
</evidence>
<evidence type="ECO:0000313" key="14">
    <source>
        <dbReference type="Proteomes" id="UP001165080"/>
    </source>
</evidence>
<feature type="transmembrane region" description="Helical" evidence="11">
    <location>
        <begin position="142"/>
        <end position="161"/>
    </location>
</feature>
<comment type="similarity">
    <text evidence="2 11">Belongs to the diacylglycerol acyltransferase family.</text>
</comment>
<evidence type="ECO:0000256" key="2">
    <source>
        <dbReference type="ARBA" id="ARBA00005420"/>
    </source>
</evidence>
<dbReference type="Proteomes" id="UP001165080">
    <property type="component" value="Unassembled WGS sequence"/>
</dbReference>
<keyword evidence="8" id="KW-0443">Lipid metabolism</keyword>
<keyword evidence="7 11" id="KW-1133">Transmembrane helix</keyword>
<evidence type="ECO:0000256" key="11">
    <source>
        <dbReference type="RuleBase" id="RU367023"/>
    </source>
</evidence>
<dbReference type="AlphaFoldDB" id="A0A9W6F7T5"/>
<keyword evidence="12" id="KW-0175">Coiled coil</keyword>
<keyword evidence="6 11" id="KW-0256">Endoplasmic reticulum</keyword>
<evidence type="ECO:0000256" key="8">
    <source>
        <dbReference type="ARBA" id="ARBA00023098"/>
    </source>
</evidence>
<dbReference type="GO" id="GO:0004144">
    <property type="term" value="F:diacylglycerol O-acyltransferase activity"/>
    <property type="evidence" value="ECO:0007669"/>
    <property type="project" value="TreeGrafter"/>
</dbReference>
<evidence type="ECO:0000256" key="9">
    <source>
        <dbReference type="ARBA" id="ARBA00023136"/>
    </source>
</evidence>
<dbReference type="EMBL" id="BRXU01000024">
    <property type="protein sequence ID" value="GLC58876.1"/>
    <property type="molecule type" value="Genomic_DNA"/>
</dbReference>
<organism evidence="13 14">
    <name type="scientific">Pleodorina starrii</name>
    <dbReference type="NCBI Taxonomy" id="330485"/>
    <lineage>
        <taxon>Eukaryota</taxon>
        <taxon>Viridiplantae</taxon>
        <taxon>Chlorophyta</taxon>
        <taxon>core chlorophytes</taxon>
        <taxon>Chlorophyceae</taxon>
        <taxon>CS clade</taxon>
        <taxon>Chlamydomonadales</taxon>
        <taxon>Volvocaceae</taxon>
        <taxon>Pleodorina</taxon>
    </lineage>
</organism>
<dbReference type="GO" id="GO:0019432">
    <property type="term" value="P:triglyceride biosynthetic process"/>
    <property type="evidence" value="ECO:0007669"/>
    <property type="project" value="TreeGrafter"/>
</dbReference>
<keyword evidence="10" id="KW-0012">Acyltransferase</keyword>
<dbReference type="PANTHER" id="PTHR12317:SF63">
    <property type="entry name" value="DIACYLGLYCEROL O-ACYLTRANSFERASE 2"/>
    <property type="match status" value="1"/>
</dbReference>
<evidence type="ECO:0000256" key="12">
    <source>
        <dbReference type="SAM" id="Coils"/>
    </source>
</evidence>
<dbReference type="OrthoDB" id="264532at2759"/>
<proteinExistence type="inferred from homology"/>
<dbReference type="GO" id="GO:0005789">
    <property type="term" value="C:endoplasmic reticulum membrane"/>
    <property type="evidence" value="ECO:0007669"/>
    <property type="project" value="UniProtKB-SubCell"/>
</dbReference>
<dbReference type="EC" id="2.3.1.-" evidence="11"/>
<evidence type="ECO:0000256" key="10">
    <source>
        <dbReference type="ARBA" id="ARBA00023315"/>
    </source>
</evidence>